<evidence type="ECO:0000313" key="2">
    <source>
        <dbReference type="Proteomes" id="UP000070544"/>
    </source>
</evidence>
<protein>
    <submittedName>
        <fullName evidence="1">Uncharacterized protein</fullName>
    </submittedName>
</protein>
<dbReference type="Proteomes" id="UP000070544">
    <property type="component" value="Unassembled WGS sequence"/>
</dbReference>
<dbReference type="AlphaFoldDB" id="A0A139A8E6"/>
<sequence length="135" mass="15288">MSQLSPLLMGLLVWQRNTRLRGGFYAKKWDTVPPDSYSIFQSGWLELQEKIANPEVQAKQRLLKHQNKPNQTSRGALWGVMKDGREIVIDGKDTLTASEIASWFDSQNGTKGSKGKISEHMRSGTPYKGYKFVSK</sequence>
<gene>
    <name evidence="1" type="ORF">M427DRAFT_45974</name>
</gene>
<evidence type="ECO:0000313" key="1">
    <source>
        <dbReference type="EMBL" id="KXS13072.1"/>
    </source>
</evidence>
<proteinExistence type="predicted"/>
<dbReference type="EMBL" id="KQ965782">
    <property type="protein sequence ID" value="KXS13072.1"/>
    <property type="molecule type" value="Genomic_DNA"/>
</dbReference>
<name>A0A139A8E6_GONPJ</name>
<reference evidence="1 2" key="1">
    <citation type="journal article" date="2015" name="Genome Biol. Evol.">
        <title>Phylogenomic analyses indicate that early fungi evolved digesting cell walls of algal ancestors of land plants.</title>
        <authorList>
            <person name="Chang Y."/>
            <person name="Wang S."/>
            <person name="Sekimoto S."/>
            <person name="Aerts A.L."/>
            <person name="Choi C."/>
            <person name="Clum A."/>
            <person name="LaButti K.M."/>
            <person name="Lindquist E.A."/>
            <person name="Yee Ngan C."/>
            <person name="Ohm R.A."/>
            <person name="Salamov A.A."/>
            <person name="Grigoriev I.V."/>
            <person name="Spatafora J.W."/>
            <person name="Berbee M.L."/>
        </authorList>
    </citation>
    <scope>NUCLEOTIDE SEQUENCE [LARGE SCALE GENOMIC DNA]</scope>
    <source>
        <strain evidence="1 2">JEL478</strain>
    </source>
</reference>
<keyword evidence="2" id="KW-1185">Reference proteome</keyword>
<organism evidence="1 2">
    <name type="scientific">Gonapodya prolifera (strain JEL478)</name>
    <name type="common">Monoblepharis prolifera</name>
    <dbReference type="NCBI Taxonomy" id="1344416"/>
    <lineage>
        <taxon>Eukaryota</taxon>
        <taxon>Fungi</taxon>
        <taxon>Fungi incertae sedis</taxon>
        <taxon>Chytridiomycota</taxon>
        <taxon>Chytridiomycota incertae sedis</taxon>
        <taxon>Monoblepharidomycetes</taxon>
        <taxon>Monoblepharidales</taxon>
        <taxon>Gonapodyaceae</taxon>
        <taxon>Gonapodya</taxon>
    </lineage>
</organism>
<accession>A0A139A8E6</accession>